<evidence type="ECO:0000259" key="8">
    <source>
        <dbReference type="Pfam" id="PF04825"/>
    </source>
</evidence>
<dbReference type="PANTHER" id="PTHR12585:SF69">
    <property type="entry name" value="FI11703P"/>
    <property type="match status" value="1"/>
</dbReference>
<dbReference type="AlphaFoldDB" id="A0A261B7S9"/>
<evidence type="ECO:0000259" key="7">
    <source>
        <dbReference type="Pfam" id="PF04824"/>
    </source>
</evidence>
<dbReference type="Proteomes" id="UP000216624">
    <property type="component" value="Unassembled WGS sequence"/>
</dbReference>
<proteinExistence type="inferred from homology"/>
<organism evidence="10 11">
    <name type="scientific">Caenorhabditis remanei</name>
    <name type="common">Caenorhabditis vulgaris</name>
    <dbReference type="NCBI Taxonomy" id="31234"/>
    <lineage>
        <taxon>Eukaryota</taxon>
        <taxon>Metazoa</taxon>
        <taxon>Ecdysozoa</taxon>
        <taxon>Nematoda</taxon>
        <taxon>Chromadorea</taxon>
        <taxon>Rhabditida</taxon>
        <taxon>Rhabditina</taxon>
        <taxon>Rhabditomorpha</taxon>
        <taxon>Rhabditoidea</taxon>
        <taxon>Rhabditidae</taxon>
        <taxon>Peloderinae</taxon>
        <taxon>Caenorhabditis</taxon>
    </lineage>
</organism>
<dbReference type="EMBL" id="WUAV01000006">
    <property type="protein sequence ID" value="KAF1748311.1"/>
    <property type="molecule type" value="Genomic_DNA"/>
</dbReference>
<accession>A0A261B7S9</accession>
<evidence type="ECO:0000256" key="1">
    <source>
        <dbReference type="ARBA" id="ARBA00004123"/>
    </source>
</evidence>
<dbReference type="GO" id="GO:0005634">
    <property type="term" value="C:nucleus"/>
    <property type="evidence" value="ECO:0007669"/>
    <property type="project" value="UniProtKB-SubCell"/>
</dbReference>
<reference evidence="11" key="1">
    <citation type="submission" date="2017-08" db="EMBL/GenBank/DDBJ databases">
        <authorList>
            <person name="Fierst J.L."/>
        </authorList>
    </citation>
    <scope>NUCLEOTIDE SEQUENCE [LARGE SCALE GENOMIC DNA]</scope>
    <source>
        <strain evidence="11">PX439</strain>
    </source>
</reference>
<keyword evidence="4" id="KW-0158">Chromosome</keyword>
<comment type="similarity">
    <text evidence="3">Belongs to the rad21 family.</text>
</comment>
<dbReference type="PANTHER" id="PTHR12585">
    <property type="entry name" value="SCC1 / RAD21 FAMILY MEMBER"/>
    <property type="match status" value="1"/>
</dbReference>
<evidence type="ECO:0000313" key="10">
    <source>
        <dbReference type="EMBL" id="OZG05810.1"/>
    </source>
</evidence>
<dbReference type="GO" id="GO:0003682">
    <property type="term" value="F:chromatin binding"/>
    <property type="evidence" value="ECO:0007669"/>
    <property type="project" value="TreeGrafter"/>
</dbReference>
<keyword evidence="5" id="KW-0539">Nucleus</keyword>
<dbReference type="GO" id="GO:0008278">
    <property type="term" value="C:cohesin complex"/>
    <property type="evidence" value="ECO:0007669"/>
    <property type="project" value="InterPro"/>
</dbReference>
<dbReference type="InterPro" id="IPR039781">
    <property type="entry name" value="Rad21/Rec8-like"/>
</dbReference>
<evidence type="ECO:0000313" key="9">
    <source>
        <dbReference type="EMBL" id="KAF1748311.1"/>
    </source>
</evidence>
<evidence type="ECO:0000256" key="3">
    <source>
        <dbReference type="ARBA" id="ARBA00009870"/>
    </source>
</evidence>
<dbReference type="Pfam" id="PF04824">
    <property type="entry name" value="Rad21_Rec8"/>
    <property type="match status" value="1"/>
</dbReference>
<gene>
    <name evidence="10" type="ORF">FL82_01461</name>
    <name evidence="9" type="ORF">GCK72_024778</name>
</gene>
<dbReference type="InterPro" id="IPR006910">
    <property type="entry name" value="Rad21_Rec8_N"/>
</dbReference>
<evidence type="ECO:0000313" key="11">
    <source>
        <dbReference type="Proteomes" id="UP000216624"/>
    </source>
</evidence>
<feature type="region of interest" description="Disordered" evidence="6">
    <location>
        <begin position="190"/>
        <end position="316"/>
    </location>
</feature>
<dbReference type="InterPro" id="IPR049589">
    <property type="entry name" value="NXP1_M-like"/>
</dbReference>
<dbReference type="GO" id="GO:1990414">
    <property type="term" value="P:replication-born double-strand break repair via sister chromatid exchange"/>
    <property type="evidence" value="ECO:0007669"/>
    <property type="project" value="TreeGrafter"/>
</dbReference>
<evidence type="ECO:0000256" key="6">
    <source>
        <dbReference type="SAM" id="MobiDB-lite"/>
    </source>
</evidence>
<evidence type="ECO:0000256" key="4">
    <source>
        <dbReference type="ARBA" id="ARBA00022454"/>
    </source>
</evidence>
<feature type="domain" description="Rad21/Rec8-like protein C-terminal eukaryotic" evidence="7">
    <location>
        <begin position="560"/>
        <end position="607"/>
    </location>
</feature>
<sequence>MFYADFVLSKKGPLSKVWLAAHWEKKLSKAQICETDVNEAVNEIMKPKQNLALRTTGHLLLGICRVFSRKTKYLLADTNEAFLKIKLVFRNGALDQPNPVLPTFSMQDMYGEFGDNILPEFDDEELNHAPICQSRIDDITMKEDLPQNFGNRYDEQLEDDDFGEMAAGVQPEDYYRMMEDVNKEFDLEMSREAEEKQAKTESSLFGREREQTPALCEASAPGNTIFGDDDFSGNAHDDHDHDHDHDDMDHDAQGSSGFSDNNAMHIEDMDYDNGPNIPRDETPLRSETPMTPRASSPTPSVTPSVAPSVASTSQVEQDTVESYYERHAQKRALAKEQNMKKRRVDDVRMITGDEMKSNMADYSDLLIRLDLAPPTRKLTIAKRQCHADFLLHFPAMFGFSRSKNFVRDYQNCLTIRRHDDIEQKNEAIKAAVGLLEIGEEDLQQQQQEMDMTTQEEPQFADDFDDVAPLEFDNFENMMDMPQSMDDMSIPDDDVPQRNPLSPFADMTDDDDMGSAEKRRKLMDDKDDMEGDEDNRWSKRTHALLQSISAKLDANNGQIELDEMLKKGVSRKVAAAKFYSILCLKKNQCIDIEQKEPYGEINIRAGPNVDATVI</sequence>
<dbReference type="Pfam" id="PF04825">
    <property type="entry name" value="Rad21_Rec8_N"/>
    <property type="match status" value="1"/>
</dbReference>
<protein>
    <submittedName>
        <fullName evidence="10">Uncharacterized protein</fullName>
    </submittedName>
</protein>
<name>A0A261B7S9_CAERE</name>
<dbReference type="Gene3D" id="1.10.10.580">
    <property type="entry name" value="Structural maintenance of chromosome 1. Chain E"/>
    <property type="match status" value="1"/>
</dbReference>
<evidence type="ECO:0000256" key="2">
    <source>
        <dbReference type="ARBA" id="ARBA00004286"/>
    </source>
</evidence>
<evidence type="ECO:0000256" key="5">
    <source>
        <dbReference type="ARBA" id="ARBA00023242"/>
    </source>
</evidence>
<feature type="compositionally biased region" description="Basic and acidic residues" evidence="6">
    <location>
        <begin position="190"/>
        <end position="199"/>
    </location>
</feature>
<dbReference type="SUPFAM" id="SSF46785">
    <property type="entry name" value="Winged helix' DNA-binding domain"/>
    <property type="match status" value="1"/>
</dbReference>
<comment type="subcellular location">
    <subcellularLocation>
        <location evidence="2">Chromosome</location>
    </subcellularLocation>
    <subcellularLocation>
        <location evidence="1">Nucleus</location>
    </subcellularLocation>
</comment>
<comment type="caution">
    <text evidence="10">The sequence shown here is derived from an EMBL/GenBank/DDBJ whole genome shotgun (WGS) entry which is preliminary data.</text>
</comment>
<dbReference type="Proteomes" id="UP000483820">
    <property type="component" value="Chromosome X"/>
</dbReference>
<dbReference type="InterPro" id="IPR006909">
    <property type="entry name" value="Rad21/Rec8_C_eu"/>
</dbReference>
<reference evidence="9 12" key="3">
    <citation type="submission" date="2019-12" db="EMBL/GenBank/DDBJ databases">
        <title>Chromosome-level assembly of the Caenorhabditis remanei genome.</title>
        <authorList>
            <person name="Teterina A.A."/>
            <person name="Willis J.H."/>
            <person name="Phillips P.C."/>
        </authorList>
    </citation>
    <scope>NUCLEOTIDE SEQUENCE [LARGE SCALE GENOMIC DNA]</scope>
    <source>
        <strain evidence="9 12">PX506</strain>
        <tissue evidence="9">Whole organism</tissue>
    </source>
</reference>
<feature type="domain" description="Rad21/Rec8-like protein N-terminal" evidence="8">
    <location>
        <begin position="1"/>
        <end position="97"/>
    </location>
</feature>
<dbReference type="InterPro" id="IPR036390">
    <property type="entry name" value="WH_DNA-bd_sf"/>
</dbReference>
<feature type="non-terminal residue" evidence="10">
    <location>
        <position position="1"/>
    </location>
</feature>
<dbReference type="GO" id="GO:0007062">
    <property type="term" value="P:sister chromatid cohesion"/>
    <property type="evidence" value="ECO:0007669"/>
    <property type="project" value="InterPro"/>
</dbReference>
<feature type="compositionally biased region" description="Basic and acidic residues" evidence="6">
    <location>
        <begin position="235"/>
        <end position="252"/>
    </location>
</feature>
<feature type="compositionally biased region" description="Polar residues" evidence="6">
    <location>
        <begin position="253"/>
        <end position="262"/>
    </location>
</feature>
<dbReference type="InterPro" id="IPR023093">
    <property type="entry name" value="ScpA-like_C"/>
</dbReference>
<reference evidence="10" key="2">
    <citation type="submission" date="2017-08" db="EMBL/GenBank/DDBJ databases">
        <authorList>
            <person name="de Groot N.N."/>
        </authorList>
    </citation>
    <scope>NUCLEOTIDE SEQUENCE [LARGE SCALE GENOMIC DNA]</scope>
    <source>
        <strain evidence="10">PX439</strain>
    </source>
</reference>
<feature type="compositionally biased region" description="Low complexity" evidence="6">
    <location>
        <begin position="294"/>
        <end position="313"/>
    </location>
</feature>
<feature type="region of interest" description="Disordered" evidence="6">
    <location>
        <begin position="491"/>
        <end position="513"/>
    </location>
</feature>
<dbReference type="EMBL" id="NMWX01000001">
    <property type="protein sequence ID" value="OZG05810.1"/>
    <property type="molecule type" value="Genomic_DNA"/>
</dbReference>
<dbReference type="CDD" id="cd21792">
    <property type="entry name" value="Rad21_Rec8_M_NXP1-like"/>
    <property type="match status" value="1"/>
</dbReference>
<evidence type="ECO:0000313" key="12">
    <source>
        <dbReference type="Proteomes" id="UP000483820"/>
    </source>
</evidence>
<keyword evidence="11" id="KW-1185">Reference proteome</keyword>